<evidence type="ECO:0000256" key="1">
    <source>
        <dbReference type="SAM" id="MobiDB-lite"/>
    </source>
</evidence>
<name>A0A392STW7_9FABA</name>
<sequence>EAAVQPDVPANDHVEAVPESVNTDAVEVAAVGEATSVSSEVKENETANEVNQPNQGESGSSTLFCFA</sequence>
<feature type="compositionally biased region" description="Polar residues" evidence="1">
    <location>
        <begin position="47"/>
        <end position="67"/>
    </location>
</feature>
<comment type="caution">
    <text evidence="2">The sequence shown here is derived from an EMBL/GenBank/DDBJ whole genome shotgun (WGS) entry which is preliminary data.</text>
</comment>
<dbReference type="Proteomes" id="UP000265520">
    <property type="component" value="Unassembled WGS sequence"/>
</dbReference>
<protein>
    <submittedName>
        <fullName evidence="2">Clustered mitochondria protein-like</fullName>
    </submittedName>
</protein>
<feature type="region of interest" description="Disordered" evidence="1">
    <location>
        <begin position="36"/>
        <end position="67"/>
    </location>
</feature>
<reference evidence="2 3" key="1">
    <citation type="journal article" date="2018" name="Front. Plant Sci.">
        <title>Red Clover (Trifolium pratense) and Zigzag Clover (T. medium) - A Picture of Genomic Similarities and Differences.</title>
        <authorList>
            <person name="Dluhosova J."/>
            <person name="Istvanek J."/>
            <person name="Nedelnik J."/>
            <person name="Repkova J."/>
        </authorList>
    </citation>
    <scope>NUCLEOTIDE SEQUENCE [LARGE SCALE GENOMIC DNA]</scope>
    <source>
        <strain evidence="3">cv. 10/8</strain>
        <tissue evidence="2">Leaf</tissue>
    </source>
</reference>
<dbReference type="EMBL" id="LXQA010438640">
    <property type="protein sequence ID" value="MCI51867.1"/>
    <property type="molecule type" value="Genomic_DNA"/>
</dbReference>
<evidence type="ECO:0000313" key="2">
    <source>
        <dbReference type="EMBL" id="MCI51867.1"/>
    </source>
</evidence>
<feature type="non-terminal residue" evidence="2">
    <location>
        <position position="1"/>
    </location>
</feature>
<keyword evidence="3" id="KW-1185">Reference proteome</keyword>
<accession>A0A392STW7</accession>
<organism evidence="2 3">
    <name type="scientific">Trifolium medium</name>
    <dbReference type="NCBI Taxonomy" id="97028"/>
    <lineage>
        <taxon>Eukaryota</taxon>
        <taxon>Viridiplantae</taxon>
        <taxon>Streptophyta</taxon>
        <taxon>Embryophyta</taxon>
        <taxon>Tracheophyta</taxon>
        <taxon>Spermatophyta</taxon>
        <taxon>Magnoliopsida</taxon>
        <taxon>eudicotyledons</taxon>
        <taxon>Gunneridae</taxon>
        <taxon>Pentapetalae</taxon>
        <taxon>rosids</taxon>
        <taxon>fabids</taxon>
        <taxon>Fabales</taxon>
        <taxon>Fabaceae</taxon>
        <taxon>Papilionoideae</taxon>
        <taxon>50 kb inversion clade</taxon>
        <taxon>NPAAA clade</taxon>
        <taxon>Hologalegina</taxon>
        <taxon>IRL clade</taxon>
        <taxon>Trifolieae</taxon>
        <taxon>Trifolium</taxon>
    </lineage>
</organism>
<evidence type="ECO:0000313" key="3">
    <source>
        <dbReference type="Proteomes" id="UP000265520"/>
    </source>
</evidence>
<feature type="region of interest" description="Disordered" evidence="1">
    <location>
        <begin position="1"/>
        <end position="21"/>
    </location>
</feature>
<dbReference type="AlphaFoldDB" id="A0A392STW7"/>
<proteinExistence type="predicted"/>